<dbReference type="PANTHER" id="PTHR22617">
    <property type="entry name" value="CHEMOTAXIS SENSOR HISTIDINE KINASE-RELATED"/>
    <property type="match status" value="1"/>
</dbReference>
<comment type="caution">
    <text evidence="2">The sequence shown here is derived from an EMBL/GenBank/DDBJ whole genome shotgun (WGS) entry which is preliminary data.</text>
</comment>
<dbReference type="SMART" id="SM00260">
    <property type="entry name" value="CheW"/>
    <property type="match status" value="1"/>
</dbReference>
<dbReference type="CDD" id="cd00732">
    <property type="entry name" value="CheW"/>
    <property type="match status" value="1"/>
</dbReference>
<dbReference type="InterPro" id="IPR036061">
    <property type="entry name" value="CheW-like_dom_sf"/>
</dbReference>
<accession>A0ABY2XA89</accession>
<dbReference type="Pfam" id="PF01584">
    <property type="entry name" value="CheW"/>
    <property type="match status" value="1"/>
</dbReference>
<feature type="domain" description="CheW-like" evidence="1">
    <location>
        <begin position="11"/>
        <end position="151"/>
    </location>
</feature>
<dbReference type="InterPro" id="IPR002545">
    <property type="entry name" value="CheW-lke_dom"/>
</dbReference>
<dbReference type="RefSeq" id="WP_138863496.1">
    <property type="nucleotide sequence ID" value="NZ_VCPC01000002.1"/>
</dbReference>
<dbReference type="SUPFAM" id="SSF50341">
    <property type="entry name" value="CheW-like"/>
    <property type="match status" value="1"/>
</dbReference>
<organism evidence="2 3">
    <name type="scientific">Arenibacterium halophilum</name>
    <dbReference type="NCBI Taxonomy" id="2583821"/>
    <lineage>
        <taxon>Bacteria</taxon>
        <taxon>Pseudomonadati</taxon>
        <taxon>Pseudomonadota</taxon>
        <taxon>Alphaproteobacteria</taxon>
        <taxon>Rhodobacterales</taxon>
        <taxon>Paracoccaceae</taxon>
        <taxon>Arenibacterium</taxon>
    </lineage>
</organism>
<dbReference type="PANTHER" id="PTHR22617:SF23">
    <property type="entry name" value="CHEMOTAXIS PROTEIN CHEW"/>
    <property type="match status" value="1"/>
</dbReference>
<evidence type="ECO:0000259" key="1">
    <source>
        <dbReference type="PROSITE" id="PS50851"/>
    </source>
</evidence>
<evidence type="ECO:0000313" key="2">
    <source>
        <dbReference type="EMBL" id="TMV12940.1"/>
    </source>
</evidence>
<dbReference type="Proteomes" id="UP001191082">
    <property type="component" value="Unassembled WGS sequence"/>
</dbReference>
<proteinExistence type="predicted"/>
<dbReference type="Gene3D" id="2.40.50.180">
    <property type="entry name" value="CheA-289, Domain 4"/>
    <property type="match status" value="1"/>
</dbReference>
<keyword evidence="3" id="KW-1185">Reference proteome</keyword>
<name>A0ABY2XA89_9RHOB</name>
<evidence type="ECO:0000313" key="3">
    <source>
        <dbReference type="Proteomes" id="UP001191082"/>
    </source>
</evidence>
<dbReference type="Gene3D" id="2.30.30.40">
    <property type="entry name" value="SH3 Domains"/>
    <property type="match status" value="1"/>
</dbReference>
<protein>
    <submittedName>
        <fullName evidence="2">Chemotaxis protein CheW</fullName>
    </submittedName>
</protein>
<dbReference type="InterPro" id="IPR039315">
    <property type="entry name" value="CheW"/>
</dbReference>
<dbReference type="EMBL" id="VCPC01000002">
    <property type="protein sequence ID" value="TMV12940.1"/>
    <property type="molecule type" value="Genomic_DNA"/>
</dbReference>
<gene>
    <name evidence="2" type="ORF">FGK64_09085</name>
</gene>
<reference evidence="2 3" key="1">
    <citation type="submission" date="2019-05" db="EMBL/GenBank/DDBJ databases">
        <title>Marivita sp. nov. isolated from sea sediment.</title>
        <authorList>
            <person name="Kim W."/>
        </authorList>
    </citation>
    <scope>NUCLEOTIDE SEQUENCE [LARGE SCALE GENOMIC DNA]</scope>
    <source>
        <strain evidence="2 3">CAU 1492</strain>
    </source>
</reference>
<dbReference type="PROSITE" id="PS50851">
    <property type="entry name" value="CHEW"/>
    <property type="match status" value="1"/>
</dbReference>
<sequence length="156" mass="16906">MSDPAVSNNSLRELVTFRVGDQDFCIDIMMVREIRGWTPATLLPHAPSYVLGVINLRGSVVPIVDLAARLGLAPSVPDPRHVIVIAVVGTQTVGFLVNAVSDIMGIDQADVQPTPDVTSEVTRAFIEGVIVTDERMLRVIDIKTVLPKCMESEDAQ</sequence>